<sequence length="129" mass="13634">MGEVDYSIVTPERLQTCPQDSPSTATPASVPETSMASAQSSPAHYTQDFTSASPSPSKPSPPAKASLSTTASKSDCSSSRTKMLLHSSPRPSSHTPAQARTKLTDTPTAIHTGESFRIQWHSVSKMDAT</sequence>
<dbReference type="Proteomes" id="UP001174136">
    <property type="component" value="Unassembled WGS sequence"/>
</dbReference>
<evidence type="ECO:0000313" key="2">
    <source>
        <dbReference type="EMBL" id="KAK0141781.1"/>
    </source>
</evidence>
<evidence type="ECO:0000256" key="1">
    <source>
        <dbReference type="SAM" id="MobiDB-lite"/>
    </source>
</evidence>
<feature type="region of interest" description="Disordered" evidence="1">
    <location>
        <begin position="1"/>
        <end position="129"/>
    </location>
</feature>
<dbReference type="EMBL" id="JAOPHQ010003740">
    <property type="protein sequence ID" value="KAK0141781.1"/>
    <property type="molecule type" value="Genomic_DNA"/>
</dbReference>
<accession>A0AA47NWX4</accession>
<keyword evidence="3" id="KW-1185">Reference proteome</keyword>
<name>A0AA47NWX4_MERPO</name>
<feature type="compositionally biased region" description="Polar residues" evidence="1">
    <location>
        <begin position="16"/>
        <end position="49"/>
    </location>
</feature>
<evidence type="ECO:0000313" key="3">
    <source>
        <dbReference type="Proteomes" id="UP001174136"/>
    </source>
</evidence>
<comment type="caution">
    <text evidence="2">The sequence shown here is derived from an EMBL/GenBank/DDBJ whole genome shotgun (WGS) entry which is preliminary data.</text>
</comment>
<organism evidence="2 3">
    <name type="scientific">Merluccius polli</name>
    <name type="common">Benguela hake</name>
    <name type="synonym">Merluccius cadenati</name>
    <dbReference type="NCBI Taxonomy" id="89951"/>
    <lineage>
        <taxon>Eukaryota</taxon>
        <taxon>Metazoa</taxon>
        <taxon>Chordata</taxon>
        <taxon>Craniata</taxon>
        <taxon>Vertebrata</taxon>
        <taxon>Euteleostomi</taxon>
        <taxon>Actinopterygii</taxon>
        <taxon>Neopterygii</taxon>
        <taxon>Teleostei</taxon>
        <taxon>Neoteleostei</taxon>
        <taxon>Acanthomorphata</taxon>
        <taxon>Zeiogadaria</taxon>
        <taxon>Gadariae</taxon>
        <taxon>Gadiformes</taxon>
        <taxon>Gadoidei</taxon>
        <taxon>Merlucciidae</taxon>
        <taxon>Merluccius</taxon>
    </lineage>
</organism>
<dbReference type="AlphaFoldDB" id="A0AA47NWX4"/>
<feature type="compositionally biased region" description="Low complexity" evidence="1">
    <location>
        <begin position="63"/>
        <end position="81"/>
    </location>
</feature>
<gene>
    <name evidence="2" type="ORF">N1851_020554</name>
</gene>
<protein>
    <submittedName>
        <fullName evidence="2">Uncharacterized protein</fullName>
    </submittedName>
</protein>
<feature type="compositionally biased region" description="Polar residues" evidence="1">
    <location>
        <begin position="89"/>
        <end position="98"/>
    </location>
</feature>
<reference evidence="2" key="1">
    <citation type="journal article" date="2023" name="Front. Mar. Sci.">
        <title>A new Merluccius polli reference genome to investigate the effects of global change in West African waters.</title>
        <authorList>
            <person name="Mateo J.L."/>
            <person name="Blanco-Fernandez C."/>
            <person name="Garcia-Vazquez E."/>
            <person name="Machado-Schiaffino G."/>
        </authorList>
    </citation>
    <scope>NUCLEOTIDE SEQUENCE</scope>
    <source>
        <strain evidence="2">C29</strain>
        <tissue evidence="2">Fin</tissue>
    </source>
</reference>
<proteinExistence type="predicted"/>